<dbReference type="Gene3D" id="2.40.37.10">
    <property type="entry name" value="Lyase, Ornithine Decarboxylase, Chain A, domain 1"/>
    <property type="match status" value="1"/>
</dbReference>
<comment type="caution">
    <text evidence="11">The sequence shown here is derived from an EMBL/GenBank/DDBJ whole genome shotgun (WGS) entry which is preliminary data.</text>
</comment>
<keyword evidence="2 6" id="KW-0210">Decarboxylase</keyword>
<dbReference type="PRINTS" id="PR01181">
    <property type="entry name" value="DAPDCRBXLASE"/>
</dbReference>
<dbReference type="InterPro" id="IPR022644">
    <property type="entry name" value="De-COase2_N"/>
</dbReference>
<comment type="similarity">
    <text evidence="6">Belongs to the Orn/Lys/Arg decarboxylase class-II family. LysA subfamily.</text>
</comment>
<dbReference type="Pfam" id="PF02784">
    <property type="entry name" value="Orn_Arg_deC_N"/>
    <property type="match status" value="1"/>
</dbReference>
<dbReference type="GO" id="GO:0008836">
    <property type="term" value="F:diaminopimelate decarboxylase activity"/>
    <property type="evidence" value="ECO:0007669"/>
    <property type="project" value="UniProtKB-EC"/>
</dbReference>
<feature type="binding site" evidence="6">
    <location>
        <position position="389"/>
    </location>
    <ligand>
        <name>pyridoxal 5'-phosphate</name>
        <dbReference type="ChEBI" id="CHEBI:597326"/>
    </ligand>
</feature>
<evidence type="ECO:0000259" key="10">
    <source>
        <dbReference type="Pfam" id="PF02784"/>
    </source>
</evidence>
<feature type="modified residue" description="N6-(pyridoxal phosphate)lysine" evidence="6">
    <location>
        <position position="61"/>
    </location>
</feature>
<evidence type="ECO:0000256" key="3">
    <source>
        <dbReference type="ARBA" id="ARBA00022898"/>
    </source>
</evidence>
<evidence type="ECO:0000256" key="2">
    <source>
        <dbReference type="ARBA" id="ARBA00022793"/>
    </source>
</evidence>
<proteinExistence type="inferred from homology"/>
<name>A0ABU7WPL2_9ACTN</name>
<dbReference type="PRINTS" id="PR01179">
    <property type="entry name" value="ODADCRBXLASE"/>
</dbReference>
<evidence type="ECO:0000256" key="1">
    <source>
        <dbReference type="ARBA" id="ARBA00001933"/>
    </source>
</evidence>
<dbReference type="HAMAP" id="MF_02120">
    <property type="entry name" value="LysA"/>
    <property type="match status" value="1"/>
</dbReference>
<dbReference type="InterPro" id="IPR029066">
    <property type="entry name" value="PLP-binding_barrel"/>
</dbReference>
<dbReference type="CDD" id="cd06828">
    <property type="entry name" value="PLPDE_III_DapDC"/>
    <property type="match status" value="1"/>
</dbReference>
<dbReference type="RefSeq" id="WP_331786095.1">
    <property type="nucleotide sequence ID" value="NZ_JAVFKM010000004.1"/>
</dbReference>
<evidence type="ECO:0000313" key="11">
    <source>
        <dbReference type="EMBL" id="MEF3113456.1"/>
    </source>
</evidence>
<dbReference type="EMBL" id="JAVFKM010000004">
    <property type="protein sequence ID" value="MEF3113456.1"/>
    <property type="molecule type" value="Genomic_DNA"/>
</dbReference>
<keyword evidence="4 6" id="KW-0457">Lysine biosynthesis</keyword>
<comment type="function">
    <text evidence="6">Specifically catalyzes the decarboxylation of meso-diaminopimelate (meso-DAP) to L-lysine.</text>
</comment>
<accession>A0ABU7WPL2</accession>
<dbReference type="Proteomes" id="UP001348265">
    <property type="component" value="Unassembled WGS sequence"/>
</dbReference>
<dbReference type="NCBIfam" id="TIGR01048">
    <property type="entry name" value="lysA"/>
    <property type="match status" value="1"/>
</dbReference>
<feature type="domain" description="Orn/DAP/Arg decarboxylase 2 N-terminal" evidence="10">
    <location>
        <begin position="40"/>
        <end position="285"/>
    </location>
</feature>
<feature type="binding site" evidence="6">
    <location>
        <position position="361"/>
    </location>
    <ligand>
        <name>substrate</name>
    </ligand>
</feature>
<dbReference type="InterPro" id="IPR022643">
    <property type="entry name" value="De-COase2_C"/>
</dbReference>
<reference evidence="11 12" key="1">
    <citation type="submission" date="2023-08" db="EMBL/GenBank/DDBJ databases">
        <authorList>
            <person name="Sharma P."/>
            <person name="Verma V."/>
            <person name="Mohan M.K."/>
            <person name="Dubey A.K."/>
        </authorList>
    </citation>
    <scope>NUCLEOTIDE SEQUENCE [LARGE SCALE GENOMIC DNA]</scope>
    <source>
        <strain evidence="11 12">ADP4</strain>
    </source>
</reference>
<dbReference type="PANTHER" id="PTHR43727">
    <property type="entry name" value="DIAMINOPIMELATE DECARBOXYLASE"/>
    <property type="match status" value="1"/>
</dbReference>
<comment type="pathway">
    <text evidence="6 8">Amino-acid biosynthesis; L-lysine biosynthesis via DAP pathway; L-lysine from DL-2,6-diaminopimelate: step 1/1.</text>
</comment>
<sequence length="440" mass="46647">MADCFHYDDGVLHCEGASLEKLDRTYGTPSYVYSRATFRTHLAGLKAAFAALDPLVCYAVKTCGNIHLLSEVDASGAGADVVSGGELYRALSAGIPAERVVFAGVGKSDGELREAVEAGIRSVNVESESELSALGRIAARAGRTVRAAVRVNPDVQSRGTPEKTTTGVRGSKFGVDLGQVPALFERAATLPQVALDGLHLHLGSPIHSPEPYVVALERILELTDKLRTAGHTVNSINMGGGFAAAYETGGAPGWDAYAAAIVPVLAPFVASGGQVIMEPGRTIAANAGALLTRVRFIKQAGDRRVAVVDAGMNTLIRAALYDSFHFLWPVRPCDGLVPPHRAGRLHLPGLIRYDIAGPICETTDYLAHDRELPPLAEGDLMCIFGAGAYGMAMASQYNATPRPPEILVDEERATLIRRRETYADLIEAELPPPSATSAAR</sequence>
<evidence type="ECO:0000313" key="12">
    <source>
        <dbReference type="Proteomes" id="UP001348265"/>
    </source>
</evidence>
<evidence type="ECO:0000256" key="6">
    <source>
        <dbReference type="HAMAP-Rule" id="MF_02120"/>
    </source>
</evidence>
<feature type="binding site" evidence="6">
    <location>
        <begin position="278"/>
        <end position="281"/>
    </location>
    <ligand>
        <name>pyridoxal 5'-phosphate</name>
        <dbReference type="ChEBI" id="CHEBI:597326"/>
    </ligand>
</feature>
<organism evidence="11 12">
    <name type="scientific">Streptomyces chrestomyceticus</name>
    <dbReference type="NCBI Taxonomy" id="68185"/>
    <lineage>
        <taxon>Bacteria</taxon>
        <taxon>Bacillati</taxon>
        <taxon>Actinomycetota</taxon>
        <taxon>Actinomycetes</taxon>
        <taxon>Kitasatosporales</taxon>
        <taxon>Streptomycetaceae</taxon>
        <taxon>Streptomyces</taxon>
    </lineage>
</organism>
<keyword evidence="6" id="KW-0028">Amino-acid biosynthesis</keyword>
<dbReference type="Gene3D" id="3.20.20.10">
    <property type="entry name" value="Alanine racemase"/>
    <property type="match status" value="1"/>
</dbReference>
<dbReference type="SUPFAM" id="SSF50621">
    <property type="entry name" value="Alanine racemase C-terminal domain-like"/>
    <property type="match status" value="1"/>
</dbReference>
<feature type="domain" description="Orn/DAP/Arg decarboxylase 2 C-terminal" evidence="9">
    <location>
        <begin position="31"/>
        <end position="387"/>
    </location>
</feature>
<comment type="subunit">
    <text evidence="6">Homodimer.</text>
</comment>
<comment type="catalytic activity">
    <reaction evidence="6 8">
        <text>meso-2,6-diaminopimelate + H(+) = L-lysine + CO2</text>
        <dbReference type="Rhea" id="RHEA:15101"/>
        <dbReference type="ChEBI" id="CHEBI:15378"/>
        <dbReference type="ChEBI" id="CHEBI:16526"/>
        <dbReference type="ChEBI" id="CHEBI:32551"/>
        <dbReference type="ChEBI" id="CHEBI:57791"/>
        <dbReference type="EC" id="4.1.1.20"/>
    </reaction>
</comment>
<feature type="binding site" evidence="6">
    <location>
        <position position="321"/>
    </location>
    <ligand>
        <name>substrate</name>
    </ligand>
</feature>
<dbReference type="InterPro" id="IPR000183">
    <property type="entry name" value="Orn/DAP/Arg_de-COase"/>
</dbReference>
<feature type="binding site" evidence="6">
    <location>
        <position position="317"/>
    </location>
    <ligand>
        <name>substrate</name>
    </ligand>
</feature>
<evidence type="ECO:0000256" key="7">
    <source>
        <dbReference type="NCBIfam" id="TIGR01048"/>
    </source>
</evidence>
<evidence type="ECO:0000256" key="4">
    <source>
        <dbReference type="ARBA" id="ARBA00023154"/>
    </source>
</evidence>
<protein>
    <recommendedName>
        <fullName evidence="6 7">Diaminopimelate decarboxylase</fullName>
        <shortName evidence="6">DAP decarboxylase</shortName>
        <shortName evidence="6">DAPDC</shortName>
        <ecNumber evidence="6 7">4.1.1.20</ecNumber>
    </recommendedName>
</protein>
<dbReference type="InterPro" id="IPR002986">
    <property type="entry name" value="DAP_deCOOHase_LysA"/>
</dbReference>
<feature type="binding site" evidence="6">
    <location>
        <position position="389"/>
    </location>
    <ligand>
        <name>substrate</name>
    </ligand>
</feature>
<evidence type="ECO:0000256" key="8">
    <source>
        <dbReference type="RuleBase" id="RU003738"/>
    </source>
</evidence>
<dbReference type="InterPro" id="IPR009006">
    <property type="entry name" value="Ala_racemase/Decarboxylase_C"/>
</dbReference>
<keyword evidence="3 6" id="KW-0663">Pyridoxal phosphate</keyword>
<keyword evidence="5 6" id="KW-0456">Lyase</keyword>
<dbReference type="PANTHER" id="PTHR43727:SF2">
    <property type="entry name" value="GROUP IV DECARBOXYLASE"/>
    <property type="match status" value="1"/>
</dbReference>
<keyword evidence="12" id="KW-1185">Reference proteome</keyword>
<dbReference type="EC" id="4.1.1.20" evidence="6 7"/>
<dbReference type="SUPFAM" id="SSF51419">
    <property type="entry name" value="PLP-binding barrel"/>
    <property type="match status" value="1"/>
</dbReference>
<comment type="cofactor">
    <cofactor evidence="1 6 8">
        <name>pyridoxal 5'-phosphate</name>
        <dbReference type="ChEBI" id="CHEBI:597326"/>
    </cofactor>
</comment>
<gene>
    <name evidence="6 11" type="primary">lysA</name>
    <name evidence="11" type="ORF">RB636_09630</name>
</gene>
<feature type="binding site" evidence="6">
    <location>
        <position position="281"/>
    </location>
    <ligand>
        <name>substrate</name>
    </ligand>
</feature>
<evidence type="ECO:0000259" key="9">
    <source>
        <dbReference type="Pfam" id="PF00278"/>
    </source>
</evidence>
<feature type="binding site" evidence="6">
    <location>
        <position position="241"/>
    </location>
    <ligand>
        <name>pyridoxal 5'-phosphate</name>
        <dbReference type="ChEBI" id="CHEBI:597326"/>
    </ligand>
</feature>
<dbReference type="Pfam" id="PF00278">
    <property type="entry name" value="Orn_DAP_Arg_deC"/>
    <property type="match status" value="1"/>
</dbReference>
<evidence type="ECO:0000256" key="5">
    <source>
        <dbReference type="ARBA" id="ARBA00023239"/>
    </source>
</evidence>